<gene>
    <name evidence="2" type="ORF">HaLaN_32665</name>
</gene>
<sequence>MCMAEPHPIMRPTPLMEAITTMASTSTNTRAVTSCRPPWGTSSLTITTTVARNERPSSLTADGLSGVSHLSARNE</sequence>
<evidence type="ECO:0000313" key="2">
    <source>
        <dbReference type="EMBL" id="GFH33314.1"/>
    </source>
</evidence>
<dbReference type="Proteomes" id="UP000485058">
    <property type="component" value="Unassembled WGS sequence"/>
</dbReference>
<organism evidence="2 3">
    <name type="scientific">Haematococcus lacustris</name>
    <name type="common">Green alga</name>
    <name type="synonym">Haematococcus pluvialis</name>
    <dbReference type="NCBI Taxonomy" id="44745"/>
    <lineage>
        <taxon>Eukaryota</taxon>
        <taxon>Viridiplantae</taxon>
        <taxon>Chlorophyta</taxon>
        <taxon>core chlorophytes</taxon>
        <taxon>Chlorophyceae</taxon>
        <taxon>CS clade</taxon>
        <taxon>Chlamydomonadales</taxon>
        <taxon>Haematococcaceae</taxon>
        <taxon>Haematococcus</taxon>
    </lineage>
</organism>
<feature type="non-terminal residue" evidence="2">
    <location>
        <position position="1"/>
    </location>
</feature>
<evidence type="ECO:0000313" key="3">
    <source>
        <dbReference type="Proteomes" id="UP000485058"/>
    </source>
</evidence>
<accession>A0A6A0AN47</accession>
<dbReference type="AlphaFoldDB" id="A0A6A0AN47"/>
<dbReference type="EMBL" id="BLLF01008273">
    <property type="protein sequence ID" value="GFH33314.1"/>
    <property type="molecule type" value="Genomic_DNA"/>
</dbReference>
<reference evidence="2 3" key="1">
    <citation type="submission" date="2020-02" db="EMBL/GenBank/DDBJ databases">
        <title>Draft genome sequence of Haematococcus lacustris strain NIES-144.</title>
        <authorList>
            <person name="Morimoto D."/>
            <person name="Nakagawa S."/>
            <person name="Yoshida T."/>
            <person name="Sawayama S."/>
        </authorList>
    </citation>
    <scope>NUCLEOTIDE SEQUENCE [LARGE SCALE GENOMIC DNA]</scope>
    <source>
        <strain evidence="2 3">NIES-144</strain>
    </source>
</reference>
<name>A0A6A0AN47_HAELA</name>
<comment type="caution">
    <text evidence="2">The sequence shown here is derived from an EMBL/GenBank/DDBJ whole genome shotgun (WGS) entry which is preliminary data.</text>
</comment>
<keyword evidence="3" id="KW-1185">Reference proteome</keyword>
<feature type="compositionally biased region" description="Polar residues" evidence="1">
    <location>
        <begin position="51"/>
        <end position="60"/>
    </location>
</feature>
<feature type="region of interest" description="Disordered" evidence="1">
    <location>
        <begin position="51"/>
        <end position="75"/>
    </location>
</feature>
<protein>
    <submittedName>
        <fullName evidence="2">Uncharacterized protein</fullName>
    </submittedName>
</protein>
<proteinExistence type="predicted"/>
<evidence type="ECO:0000256" key="1">
    <source>
        <dbReference type="SAM" id="MobiDB-lite"/>
    </source>
</evidence>